<name>A0AA36CLS7_9BILA</name>
<evidence type="ECO:0000313" key="4">
    <source>
        <dbReference type="Proteomes" id="UP001177023"/>
    </source>
</evidence>
<evidence type="ECO:0008006" key="5">
    <source>
        <dbReference type="Google" id="ProtNLM"/>
    </source>
</evidence>
<feature type="compositionally biased region" description="Basic and acidic residues" evidence="1">
    <location>
        <begin position="341"/>
        <end position="353"/>
    </location>
</feature>
<keyword evidence="2" id="KW-0472">Membrane</keyword>
<gene>
    <name evidence="3" type="ORF">MSPICULIGERA_LOCUS9378</name>
</gene>
<dbReference type="EMBL" id="CATQJA010002513">
    <property type="protein sequence ID" value="CAJ0570949.1"/>
    <property type="molecule type" value="Genomic_DNA"/>
</dbReference>
<reference evidence="3" key="1">
    <citation type="submission" date="2023-06" db="EMBL/GenBank/DDBJ databases">
        <authorList>
            <person name="Delattre M."/>
        </authorList>
    </citation>
    <scope>NUCLEOTIDE SEQUENCE</scope>
    <source>
        <strain evidence="3">AF72</strain>
    </source>
</reference>
<keyword evidence="2" id="KW-0812">Transmembrane</keyword>
<evidence type="ECO:0000256" key="2">
    <source>
        <dbReference type="SAM" id="Phobius"/>
    </source>
</evidence>
<feature type="transmembrane region" description="Helical" evidence="2">
    <location>
        <begin position="54"/>
        <end position="75"/>
    </location>
</feature>
<keyword evidence="4" id="KW-1185">Reference proteome</keyword>
<feature type="non-terminal residue" evidence="3">
    <location>
        <position position="361"/>
    </location>
</feature>
<organism evidence="3 4">
    <name type="scientific">Mesorhabditis spiculigera</name>
    <dbReference type="NCBI Taxonomy" id="96644"/>
    <lineage>
        <taxon>Eukaryota</taxon>
        <taxon>Metazoa</taxon>
        <taxon>Ecdysozoa</taxon>
        <taxon>Nematoda</taxon>
        <taxon>Chromadorea</taxon>
        <taxon>Rhabditida</taxon>
        <taxon>Rhabditina</taxon>
        <taxon>Rhabditomorpha</taxon>
        <taxon>Rhabditoidea</taxon>
        <taxon>Rhabditidae</taxon>
        <taxon>Mesorhabditinae</taxon>
        <taxon>Mesorhabditis</taxon>
    </lineage>
</organism>
<dbReference type="AlphaFoldDB" id="A0AA36CLS7"/>
<evidence type="ECO:0000256" key="1">
    <source>
        <dbReference type="SAM" id="MobiDB-lite"/>
    </source>
</evidence>
<accession>A0AA36CLS7</accession>
<sequence>MSSILDSVPSPPANPHVGNWSIGERNRDLEDGQLVLFSTFSSIIFSVKNTARDLFCVALIMAALWITYAASQYILMGDEPDSWPFQFFSNEFEEVIKTEHWRCVWYKKMVEYEYKPVFPPPFTFLLIIGYIPMAVMLLCPSVGCVEAWDGFKRWMALCCVSPSTKSEDPSNPSKERGIKTRAYFCIEPEEEIPLTPVNNDAPAPPSLAKTKSQILREFEMFAWKEVKGRITATSLLIGRDSDRDLTLAYVKRSQEMRHCFLFLNKIAANYDEEFRSNAKDIPEGQEYHAWVISPQKIDGHWENDPDGQEVQEFEKADINERDGFWQLPYKKIRFRRAQPPAEHKITNVGEHKTKSSPPQGL</sequence>
<feature type="region of interest" description="Disordered" evidence="1">
    <location>
        <begin position="336"/>
        <end position="361"/>
    </location>
</feature>
<protein>
    <recommendedName>
        <fullName evidence="5">Transmembrane protein</fullName>
    </recommendedName>
</protein>
<dbReference type="Proteomes" id="UP001177023">
    <property type="component" value="Unassembled WGS sequence"/>
</dbReference>
<comment type="caution">
    <text evidence="3">The sequence shown here is derived from an EMBL/GenBank/DDBJ whole genome shotgun (WGS) entry which is preliminary data.</text>
</comment>
<keyword evidence="2" id="KW-1133">Transmembrane helix</keyword>
<proteinExistence type="predicted"/>
<feature type="transmembrane region" description="Helical" evidence="2">
    <location>
        <begin position="122"/>
        <end position="145"/>
    </location>
</feature>
<evidence type="ECO:0000313" key="3">
    <source>
        <dbReference type="EMBL" id="CAJ0570949.1"/>
    </source>
</evidence>